<evidence type="ECO:0000313" key="2">
    <source>
        <dbReference type="Proteomes" id="UP001162992"/>
    </source>
</evidence>
<evidence type="ECO:0000313" key="1">
    <source>
        <dbReference type="EMBL" id="KAJ7538296.1"/>
    </source>
</evidence>
<protein>
    <submittedName>
        <fullName evidence="1">Uncharacterized protein</fullName>
    </submittedName>
</protein>
<dbReference type="Proteomes" id="UP001162992">
    <property type="component" value="Chromosome 11"/>
</dbReference>
<sequence length="153" mass="17367">MAEENGSQEQMLKNAKKESGGIPIGLEAERKSSYYVQEHEQSRVVVVDSVAVWDEILRRANAEGSLVVVHFSAEWCAPCKFMAPLFDDLSRSFPDTIFLQVDVDDLQEIAKRMEVKAMPTFIFIKDEEQVDKFVGANKEELEKRLLQLGQNSV</sequence>
<keyword evidence="2" id="KW-1185">Reference proteome</keyword>
<comment type="caution">
    <text evidence="1">The sequence shown here is derived from an EMBL/GenBank/DDBJ whole genome shotgun (WGS) entry which is preliminary data.</text>
</comment>
<gene>
    <name evidence="1" type="ORF">O6H91_11G042600</name>
</gene>
<name>A0ACC2C8H0_DIPCM</name>
<accession>A0ACC2C8H0</accession>
<reference evidence="2" key="1">
    <citation type="journal article" date="2024" name="Proc. Natl. Acad. Sci. U.S.A.">
        <title>Extraordinary preservation of gene collinearity over three hundred million years revealed in homosporous lycophytes.</title>
        <authorList>
            <person name="Li C."/>
            <person name="Wickell D."/>
            <person name="Kuo L.Y."/>
            <person name="Chen X."/>
            <person name="Nie B."/>
            <person name="Liao X."/>
            <person name="Peng D."/>
            <person name="Ji J."/>
            <person name="Jenkins J."/>
            <person name="Williams M."/>
            <person name="Shu S."/>
            <person name="Plott C."/>
            <person name="Barry K."/>
            <person name="Rajasekar S."/>
            <person name="Grimwood J."/>
            <person name="Han X."/>
            <person name="Sun S."/>
            <person name="Hou Z."/>
            <person name="He W."/>
            <person name="Dai G."/>
            <person name="Sun C."/>
            <person name="Schmutz J."/>
            <person name="Leebens-Mack J.H."/>
            <person name="Li F.W."/>
            <person name="Wang L."/>
        </authorList>
    </citation>
    <scope>NUCLEOTIDE SEQUENCE [LARGE SCALE GENOMIC DNA]</scope>
    <source>
        <strain evidence="2">cv. PW_Plant_1</strain>
    </source>
</reference>
<dbReference type="EMBL" id="CM055102">
    <property type="protein sequence ID" value="KAJ7538296.1"/>
    <property type="molecule type" value="Genomic_DNA"/>
</dbReference>
<proteinExistence type="predicted"/>
<organism evidence="1 2">
    <name type="scientific">Diphasiastrum complanatum</name>
    <name type="common">Issler's clubmoss</name>
    <name type="synonym">Lycopodium complanatum</name>
    <dbReference type="NCBI Taxonomy" id="34168"/>
    <lineage>
        <taxon>Eukaryota</taxon>
        <taxon>Viridiplantae</taxon>
        <taxon>Streptophyta</taxon>
        <taxon>Embryophyta</taxon>
        <taxon>Tracheophyta</taxon>
        <taxon>Lycopodiopsida</taxon>
        <taxon>Lycopodiales</taxon>
        <taxon>Lycopodiaceae</taxon>
        <taxon>Lycopodioideae</taxon>
        <taxon>Diphasiastrum</taxon>
    </lineage>
</organism>